<evidence type="ECO:0000259" key="1">
    <source>
        <dbReference type="Pfam" id="PF12697"/>
    </source>
</evidence>
<proteinExistence type="predicted"/>
<dbReference type="RefSeq" id="WP_117517396.1">
    <property type="nucleotide sequence ID" value="NZ_JACRWG010000001.1"/>
</dbReference>
<gene>
    <name evidence="2" type="ORF">H8909_00555</name>
</gene>
<protein>
    <submittedName>
        <fullName evidence="2">Alpha/beta fold hydrolase</fullName>
    </submittedName>
</protein>
<keyword evidence="2" id="KW-0378">Hydrolase</keyword>
<dbReference type="Proteomes" id="UP000603474">
    <property type="component" value="Unassembled WGS sequence"/>
</dbReference>
<keyword evidence="3" id="KW-1185">Reference proteome</keyword>
<organism evidence="2 3">
    <name type="scientific">Catenibacterium faecis</name>
    <dbReference type="NCBI Taxonomy" id="2764323"/>
    <lineage>
        <taxon>Bacteria</taxon>
        <taxon>Bacillati</taxon>
        <taxon>Bacillota</taxon>
        <taxon>Erysipelotrichia</taxon>
        <taxon>Erysipelotrichales</taxon>
        <taxon>Coprobacillaceae</taxon>
        <taxon>Catenibacterium</taxon>
    </lineage>
</organism>
<evidence type="ECO:0000313" key="2">
    <source>
        <dbReference type="EMBL" id="MBC6008757.1"/>
    </source>
</evidence>
<sequence length="207" mass="23609">MKYIFLHGLGQTSSSWDKVIDNLDFKDDILCPNLSKWTKNKETCYHTLYTELENYCSEIREPICLCGLSLGGILAMQYAIEHSNKVHAVVLIGTQYKIPKLLLKIQNVIFRFMPHSMFSKMGFQKADFIHLCKSMIELDFTNDLKRISCPALILCGEKDKANKEACIQLQKMLSNATLKLISNASHEVNIDNSNILADIIKDFFGNH</sequence>
<comment type="caution">
    <text evidence="2">The sequence shown here is derived from an EMBL/GenBank/DDBJ whole genome shotgun (WGS) entry which is preliminary data.</text>
</comment>
<feature type="domain" description="AB hydrolase-1" evidence="1">
    <location>
        <begin position="4"/>
        <end position="191"/>
    </location>
</feature>
<dbReference type="GO" id="GO:0016787">
    <property type="term" value="F:hydrolase activity"/>
    <property type="evidence" value="ECO:0007669"/>
    <property type="project" value="UniProtKB-KW"/>
</dbReference>
<dbReference type="InterPro" id="IPR029058">
    <property type="entry name" value="AB_hydrolase_fold"/>
</dbReference>
<reference evidence="2 3" key="1">
    <citation type="submission" date="2020-08" db="EMBL/GenBank/DDBJ databases">
        <authorList>
            <person name="Liu C."/>
            <person name="Sun Q."/>
        </authorList>
    </citation>
    <scope>NUCLEOTIDE SEQUENCE [LARGE SCALE GENOMIC DNA]</scope>
    <source>
        <strain evidence="2 3">NSJ-22</strain>
    </source>
</reference>
<dbReference type="InterPro" id="IPR050266">
    <property type="entry name" value="AB_hydrolase_sf"/>
</dbReference>
<name>A0ABR7K8C8_9FIRM</name>
<dbReference type="EMBL" id="JACRWG010000001">
    <property type="protein sequence ID" value="MBC6008757.1"/>
    <property type="molecule type" value="Genomic_DNA"/>
</dbReference>
<dbReference type="PANTHER" id="PTHR43798">
    <property type="entry name" value="MONOACYLGLYCEROL LIPASE"/>
    <property type="match status" value="1"/>
</dbReference>
<dbReference type="Gene3D" id="3.40.50.1820">
    <property type="entry name" value="alpha/beta hydrolase"/>
    <property type="match status" value="1"/>
</dbReference>
<dbReference type="InterPro" id="IPR000073">
    <property type="entry name" value="AB_hydrolase_1"/>
</dbReference>
<accession>A0ABR7K8C8</accession>
<dbReference type="SUPFAM" id="SSF53474">
    <property type="entry name" value="alpha/beta-Hydrolases"/>
    <property type="match status" value="1"/>
</dbReference>
<evidence type="ECO:0000313" key="3">
    <source>
        <dbReference type="Proteomes" id="UP000603474"/>
    </source>
</evidence>
<dbReference type="Pfam" id="PF12697">
    <property type="entry name" value="Abhydrolase_6"/>
    <property type="match status" value="1"/>
</dbReference>